<protein>
    <recommendedName>
        <fullName evidence="3">t-SNARE coiled-coil homology domain-containing protein</fullName>
    </recommendedName>
</protein>
<comment type="caution">
    <text evidence="4">The sequence shown here is derived from an EMBL/GenBank/DDBJ whole genome shotgun (WGS) entry which is preliminary data.</text>
</comment>
<dbReference type="CDD" id="cd00179">
    <property type="entry name" value="SynN"/>
    <property type="match status" value="1"/>
</dbReference>
<evidence type="ECO:0000313" key="4">
    <source>
        <dbReference type="EMBL" id="KAJ7406998.1"/>
    </source>
</evidence>
<evidence type="ECO:0000256" key="1">
    <source>
        <dbReference type="ARBA" id="ARBA00023054"/>
    </source>
</evidence>
<evidence type="ECO:0000313" key="5">
    <source>
        <dbReference type="Proteomes" id="UP001145742"/>
    </source>
</evidence>
<evidence type="ECO:0000256" key="2">
    <source>
        <dbReference type="SAM" id="Coils"/>
    </source>
</evidence>
<dbReference type="PANTHER" id="PTHR33395:SF22">
    <property type="entry name" value="REVERSE TRANSCRIPTASE DOMAIN-CONTAINING PROTEIN"/>
    <property type="match status" value="1"/>
</dbReference>
<dbReference type="PROSITE" id="PS50192">
    <property type="entry name" value="T_SNARE"/>
    <property type="match status" value="1"/>
</dbReference>
<gene>
    <name evidence="4" type="ORF">WISP_129591</name>
</gene>
<evidence type="ECO:0000259" key="3">
    <source>
        <dbReference type="PROSITE" id="PS50192"/>
    </source>
</evidence>
<dbReference type="Proteomes" id="UP001145742">
    <property type="component" value="Unassembled WGS sequence"/>
</dbReference>
<keyword evidence="5" id="KW-1185">Reference proteome</keyword>
<feature type="domain" description="T-SNARE coiled-coil homology" evidence="3">
    <location>
        <begin position="204"/>
        <end position="244"/>
    </location>
</feature>
<dbReference type="Pfam" id="PF00804">
    <property type="entry name" value="Syntaxin"/>
    <property type="match status" value="1"/>
</dbReference>
<dbReference type="SMART" id="SM00503">
    <property type="entry name" value="SynN"/>
    <property type="match status" value="1"/>
</dbReference>
<reference evidence="4" key="1">
    <citation type="submission" date="2019-10" db="EMBL/GenBank/DDBJ databases">
        <authorList>
            <person name="Soares A.E.R."/>
            <person name="Aleixo A."/>
            <person name="Schneider P."/>
            <person name="Miyaki C.Y."/>
            <person name="Schneider M.P."/>
            <person name="Mello C."/>
            <person name="Vasconcelos A.T.R."/>
        </authorList>
    </citation>
    <scope>NUCLEOTIDE SEQUENCE</scope>
    <source>
        <tissue evidence="4">Muscle</tissue>
    </source>
</reference>
<name>A0ABQ9CQ21_9PASS</name>
<dbReference type="Gene3D" id="1.20.58.70">
    <property type="match status" value="1"/>
</dbReference>
<proteinExistence type="predicted"/>
<feature type="coiled-coil region" evidence="2">
    <location>
        <begin position="190"/>
        <end position="217"/>
    </location>
</feature>
<dbReference type="SUPFAM" id="SSF47661">
    <property type="entry name" value="t-snare proteins"/>
    <property type="match status" value="1"/>
</dbReference>
<dbReference type="InterPro" id="IPR006011">
    <property type="entry name" value="Syntaxin_N"/>
</dbReference>
<dbReference type="InterPro" id="IPR000727">
    <property type="entry name" value="T_SNARE_dom"/>
</dbReference>
<dbReference type="PANTHER" id="PTHR33395">
    <property type="entry name" value="TRANSCRIPTASE, PUTATIVE-RELATED-RELATED"/>
    <property type="match status" value="1"/>
</dbReference>
<feature type="coiled-coil region" evidence="2">
    <location>
        <begin position="41"/>
        <end position="68"/>
    </location>
</feature>
<sequence length="537" mass="62415">MKDRLSELREFARLHNEQFFDSEDDENSPHDILLYETDYALEILHKDIQSIRTENDHLKADVNRLRKQNTRFLTSMRRLSSIKRDTNCIARDIKARGENIHRKLQVMRDFCEDAITKYGAMSIIARVAKNHYVDLMHTFQDAMFDYNATEMNQRENCKIRIQRQLEIMGKDVSGNQIEEMIEQGKWDVFSENLLSDVKGARAALNELETRHKELVKLEGRIKEVHELFLQVALLVEEQADTFDDNRPPELVGRDRELNSTPVIHKEAVSDLLSHLEELAKLLSIIYQQSWLTGEVLDNWKMANVMPIHEKGQKEDLLHPESCVQFWAPQFRKDIEVLDPIQRRATRLVKGLEHRAYEEQLRELGLLSLEKRRLRGDLITLYNYLKGSCSQSMGPDGIHPRVMTHLAEELAKLLSIIYQQSWLTEEVLDNWKMANVMAIHKKGQKEDLGNYRPVSLPSVPGKVMEQIILSAITWHLQDRQGIRPSQHRFRRGRSCLTNLISFDVQMTCLVDGGKAVDVSTWTLAKHFTPSPITCSWKS</sequence>
<dbReference type="InterPro" id="IPR010989">
    <property type="entry name" value="SNARE"/>
</dbReference>
<organism evidence="4 5">
    <name type="scientific">Willisornis vidua</name>
    <name type="common">Xingu scale-backed antbird</name>
    <dbReference type="NCBI Taxonomy" id="1566151"/>
    <lineage>
        <taxon>Eukaryota</taxon>
        <taxon>Metazoa</taxon>
        <taxon>Chordata</taxon>
        <taxon>Craniata</taxon>
        <taxon>Vertebrata</taxon>
        <taxon>Euteleostomi</taxon>
        <taxon>Archelosauria</taxon>
        <taxon>Archosauria</taxon>
        <taxon>Dinosauria</taxon>
        <taxon>Saurischia</taxon>
        <taxon>Theropoda</taxon>
        <taxon>Coelurosauria</taxon>
        <taxon>Aves</taxon>
        <taxon>Neognathae</taxon>
        <taxon>Neoaves</taxon>
        <taxon>Telluraves</taxon>
        <taxon>Australaves</taxon>
        <taxon>Passeriformes</taxon>
        <taxon>Thamnophilidae</taxon>
        <taxon>Willisornis</taxon>
    </lineage>
</organism>
<keyword evidence="1 2" id="KW-0175">Coiled coil</keyword>
<dbReference type="EMBL" id="WHWB01034620">
    <property type="protein sequence ID" value="KAJ7406998.1"/>
    <property type="molecule type" value="Genomic_DNA"/>
</dbReference>
<accession>A0ABQ9CQ21</accession>